<dbReference type="EMBL" id="JAEVLS010000003">
    <property type="protein sequence ID" value="MBM0106036.1"/>
    <property type="molecule type" value="Genomic_DNA"/>
</dbReference>
<keyword evidence="4" id="KW-0238">DNA-binding</keyword>
<dbReference type="Pfam" id="PF00155">
    <property type="entry name" value="Aminotran_1_2"/>
    <property type="match status" value="1"/>
</dbReference>
<evidence type="ECO:0000256" key="1">
    <source>
        <dbReference type="ARBA" id="ARBA00005384"/>
    </source>
</evidence>
<dbReference type="Gene3D" id="3.40.640.10">
    <property type="entry name" value="Type I PLP-dependent aspartate aminotransferase-like (Major domain)"/>
    <property type="match status" value="1"/>
</dbReference>
<evidence type="ECO:0000256" key="2">
    <source>
        <dbReference type="ARBA" id="ARBA00022898"/>
    </source>
</evidence>
<dbReference type="Proteomes" id="UP000661077">
    <property type="component" value="Unassembled WGS sequence"/>
</dbReference>
<dbReference type="Gene3D" id="3.90.1150.10">
    <property type="entry name" value="Aspartate Aminotransferase, domain 1"/>
    <property type="match status" value="1"/>
</dbReference>
<dbReference type="InterPro" id="IPR036388">
    <property type="entry name" value="WH-like_DNA-bd_sf"/>
</dbReference>
<dbReference type="InterPro" id="IPR004839">
    <property type="entry name" value="Aminotransferase_I/II_large"/>
</dbReference>
<dbReference type="InterPro" id="IPR036390">
    <property type="entry name" value="WH_DNA-bd_sf"/>
</dbReference>
<keyword evidence="8" id="KW-1185">Reference proteome</keyword>
<protein>
    <submittedName>
        <fullName evidence="7">PLP-dependent aminotransferase family protein</fullName>
    </submittedName>
</protein>
<dbReference type="InterPro" id="IPR051446">
    <property type="entry name" value="HTH_trans_reg/aminotransferase"/>
</dbReference>
<dbReference type="PANTHER" id="PTHR46577">
    <property type="entry name" value="HTH-TYPE TRANSCRIPTIONAL REGULATORY PROTEIN GABR"/>
    <property type="match status" value="1"/>
</dbReference>
<dbReference type="InterPro" id="IPR000524">
    <property type="entry name" value="Tscrpt_reg_HTH_GntR"/>
</dbReference>
<dbReference type="PANTHER" id="PTHR46577:SF2">
    <property type="entry name" value="TRANSCRIPTIONAL REGULATORY PROTEIN"/>
    <property type="match status" value="1"/>
</dbReference>
<proteinExistence type="inferred from homology"/>
<keyword evidence="7" id="KW-0032">Aminotransferase</keyword>
<keyword evidence="7" id="KW-0808">Transferase</keyword>
<evidence type="ECO:0000313" key="7">
    <source>
        <dbReference type="EMBL" id="MBM0106036.1"/>
    </source>
</evidence>
<dbReference type="PROSITE" id="PS50949">
    <property type="entry name" value="HTH_GNTR"/>
    <property type="match status" value="1"/>
</dbReference>
<dbReference type="RefSeq" id="WP_203168106.1">
    <property type="nucleotide sequence ID" value="NZ_JAEVLS010000003.1"/>
</dbReference>
<keyword evidence="5" id="KW-0804">Transcription</keyword>
<keyword evidence="2" id="KW-0663">Pyridoxal phosphate</keyword>
<reference evidence="7 8" key="1">
    <citation type="journal article" date="2021" name="Int. J. Syst. Evol. Microbiol.">
        <title>Steroidobacter gossypii sp. nov., isolated from soil of cotton cropping field.</title>
        <authorList>
            <person name="Huang R."/>
            <person name="Yang S."/>
            <person name="Zhen C."/>
            <person name="Liu W."/>
        </authorList>
    </citation>
    <scope>NUCLEOTIDE SEQUENCE [LARGE SCALE GENOMIC DNA]</scope>
    <source>
        <strain evidence="7 8">S1-65</strain>
    </source>
</reference>
<keyword evidence="3" id="KW-0805">Transcription regulation</keyword>
<dbReference type="SUPFAM" id="SSF53383">
    <property type="entry name" value="PLP-dependent transferases"/>
    <property type="match status" value="1"/>
</dbReference>
<dbReference type="Gene3D" id="1.10.10.10">
    <property type="entry name" value="Winged helix-like DNA-binding domain superfamily/Winged helix DNA-binding domain"/>
    <property type="match status" value="1"/>
</dbReference>
<sequence>MVESAEQLQPTRVAQVMRAIQARIDRRQYTPGSRIPSVRAMAESMGVSKSTVVEAYGRLAAEGVVQPRLGSGFYVAAPLAPLDLAELSPDTDPTVDPLWMMRQALRPGGDDIRPGCGWLPESWMPHETMRKALRSAARDGTGPALFEYAPTQGADTLRTLITRRLWDQGVEATPEQVMLTDSCSQAIDLVCRFLLEPGATVVIDDPCYFNFMALLRAHRANVLSVPVTPTGPDLAAFAAILETHKPRIYITNSGLQNPTGATMSAAVAHRLLKITAPHDLVIVEDDIFGDFEEQPAPRLAAFDGLDRVIRVGSFSKTLSASVRSGYIAGRPDWIRGLADLRMVTGMATSTLNAELLSAMLVDGTYRRHLERVRDRLARLRQTVKLKLARLGIVPWIEPAGGMFLWCKLPEGCDAAEVTRRALAENVVLAPGNAFSASGAAKDFMRFNVTHMDGERVYQVLARAMENGRPAKSRR</sequence>
<dbReference type="InterPro" id="IPR015421">
    <property type="entry name" value="PyrdxlP-dep_Trfase_major"/>
</dbReference>
<dbReference type="SMART" id="SM00345">
    <property type="entry name" value="HTH_GNTR"/>
    <property type="match status" value="1"/>
</dbReference>
<dbReference type="CDD" id="cd07377">
    <property type="entry name" value="WHTH_GntR"/>
    <property type="match status" value="1"/>
</dbReference>
<evidence type="ECO:0000259" key="6">
    <source>
        <dbReference type="PROSITE" id="PS50949"/>
    </source>
</evidence>
<evidence type="ECO:0000256" key="5">
    <source>
        <dbReference type="ARBA" id="ARBA00023163"/>
    </source>
</evidence>
<evidence type="ECO:0000256" key="3">
    <source>
        <dbReference type="ARBA" id="ARBA00023015"/>
    </source>
</evidence>
<accession>A0ABS1WYI7</accession>
<comment type="similarity">
    <text evidence="1">In the C-terminal section; belongs to the class-I pyridoxal-phosphate-dependent aminotransferase family.</text>
</comment>
<gene>
    <name evidence="7" type="ORF">JM946_14985</name>
</gene>
<dbReference type="InterPro" id="IPR015422">
    <property type="entry name" value="PyrdxlP-dep_Trfase_small"/>
</dbReference>
<dbReference type="GO" id="GO:0008483">
    <property type="term" value="F:transaminase activity"/>
    <property type="evidence" value="ECO:0007669"/>
    <property type="project" value="UniProtKB-KW"/>
</dbReference>
<dbReference type="PRINTS" id="PR00035">
    <property type="entry name" value="HTHGNTR"/>
</dbReference>
<organism evidence="7 8">
    <name type="scientific">Steroidobacter gossypii</name>
    <dbReference type="NCBI Taxonomy" id="2805490"/>
    <lineage>
        <taxon>Bacteria</taxon>
        <taxon>Pseudomonadati</taxon>
        <taxon>Pseudomonadota</taxon>
        <taxon>Gammaproteobacteria</taxon>
        <taxon>Steroidobacterales</taxon>
        <taxon>Steroidobacteraceae</taxon>
        <taxon>Steroidobacter</taxon>
    </lineage>
</organism>
<name>A0ABS1WYI7_9GAMM</name>
<feature type="domain" description="HTH gntR-type" evidence="6">
    <location>
        <begin position="10"/>
        <end position="78"/>
    </location>
</feature>
<evidence type="ECO:0000256" key="4">
    <source>
        <dbReference type="ARBA" id="ARBA00023125"/>
    </source>
</evidence>
<dbReference type="SUPFAM" id="SSF46785">
    <property type="entry name" value="Winged helix' DNA-binding domain"/>
    <property type="match status" value="1"/>
</dbReference>
<comment type="caution">
    <text evidence="7">The sequence shown here is derived from an EMBL/GenBank/DDBJ whole genome shotgun (WGS) entry which is preliminary data.</text>
</comment>
<dbReference type="Pfam" id="PF00392">
    <property type="entry name" value="GntR"/>
    <property type="match status" value="1"/>
</dbReference>
<evidence type="ECO:0000313" key="8">
    <source>
        <dbReference type="Proteomes" id="UP000661077"/>
    </source>
</evidence>
<dbReference type="CDD" id="cd00609">
    <property type="entry name" value="AAT_like"/>
    <property type="match status" value="1"/>
</dbReference>
<dbReference type="InterPro" id="IPR015424">
    <property type="entry name" value="PyrdxlP-dep_Trfase"/>
</dbReference>